<dbReference type="EMBL" id="JAZHRV010000001">
    <property type="protein sequence ID" value="MEH2558630.1"/>
    <property type="molecule type" value="Genomic_DNA"/>
</dbReference>
<proteinExistence type="predicted"/>
<protein>
    <submittedName>
        <fullName evidence="1">GNAT superfamily N-acetyltransferase</fullName>
    </submittedName>
</protein>
<comment type="caution">
    <text evidence="1">The sequence shown here is derived from an EMBL/GenBank/DDBJ whole genome shotgun (WGS) entry which is preliminary data.</text>
</comment>
<evidence type="ECO:0000313" key="1">
    <source>
        <dbReference type="EMBL" id="MEH2558630.1"/>
    </source>
</evidence>
<dbReference type="Proteomes" id="UP001364224">
    <property type="component" value="Unassembled WGS sequence"/>
</dbReference>
<evidence type="ECO:0000313" key="2">
    <source>
        <dbReference type="Proteomes" id="UP001364224"/>
    </source>
</evidence>
<keyword evidence="2" id="KW-1185">Reference proteome</keyword>
<gene>
    <name evidence="1" type="ORF">V1286_006159</name>
</gene>
<accession>A0ABU8BJA3</accession>
<dbReference type="Gene3D" id="3.40.630.30">
    <property type="match status" value="1"/>
</dbReference>
<organism evidence="1 2">
    <name type="scientific">Bradyrhizobium algeriense</name>
    <dbReference type="NCBI Taxonomy" id="634784"/>
    <lineage>
        <taxon>Bacteria</taxon>
        <taxon>Pseudomonadati</taxon>
        <taxon>Pseudomonadota</taxon>
        <taxon>Alphaproteobacteria</taxon>
        <taxon>Hyphomicrobiales</taxon>
        <taxon>Nitrobacteraceae</taxon>
        <taxon>Bradyrhizobium</taxon>
    </lineage>
</organism>
<dbReference type="SUPFAM" id="SSF55729">
    <property type="entry name" value="Acyl-CoA N-acyltransferases (Nat)"/>
    <property type="match status" value="1"/>
</dbReference>
<reference evidence="1 2" key="1">
    <citation type="submission" date="2024-02" db="EMBL/GenBank/DDBJ databases">
        <title>Adaptive strategies in a cosmopolitan and abundant soil bacterium.</title>
        <authorList>
            <person name="Carini P."/>
        </authorList>
    </citation>
    <scope>NUCLEOTIDE SEQUENCE [LARGE SCALE GENOMIC DNA]</scope>
    <source>
        <strain evidence="1 2">AZCC 1608</strain>
    </source>
</reference>
<dbReference type="InterPro" id="IPR016181">
    <property type="entry name" value="Acyl_CoA_acyltransferase"/>
</dbReference>
<sequence>MALEIFTLRERPDLRPLIFSTDLQSVWPEFMRHDAVAQLYFAPSRFDRYLDYAFVGVAGGKVVARAFSVPFAFNIDGRAELPDGGWDEVIRWAHDDQMAGRAPNALSALEISLLPEARGGGNSLALLDAMKACAKAHGFAEMFAPVRPNQKHLRPFVPMRDYVDTVGADGFPTDPWLRTHLRTGARLVKIAPYSMTIVGSIADWSRWTGMSFERSGEVSIAGALVPVMISLEQDYAVYVEPNVWVRYAL</sequence>
<name>A0ABU8BJA3_9BRAD</name>